<dbReference type="Gene3D" id="3.20.20.10">
    <property type="entry name" value="Alanine racemase"/>
    <property type="match status" value="1"/>
</dbReference>
<feature type="modified residue" description="N6-(pyridoxal phosphate)lysine" evidence="5 6">
    <location>
        <position position="41"/>
    </location>
</feature>
<evidence type="ECO:0000256" key="4">
    <source>
        <dbReference type="ARBA" id="ARBA00023235"/>
    </source>
</evidence>
<dbReference type="AlphaFoldDB" id="Q311Q2"/>
<dbReference type="InterPro" id="IPR029066">
    <property type="entry name" value="PLP-binding_barrel"/>
</dbReference>
<dbReference type="InterPro" id="IPR009006">
    <property type="entry name" value="Ala_racemase/Decarboxylase_C"/>
</dbReference>
<sequence length="388" mass="41366">MGYEAFPEPLWAEIDLCALRHNFSAVRSHVGKGVRIMAVVKADAYGHGAVAVAHELLRQGADAFGVARLDEAVELRENGITQPVLIFGPTPPQKAPLLARYGIIQTVHSDTYAEALQAALLAQQPRRRVQVHIKVDTGMGRLGYIATGNGGDVPLGQVFAGFSSRTMLDVCGVFTHFAASDAADPVTARRQLAVFEQALSELPAGMRDRLCVHAANSAATMVMPGARFDMVRPGIILYGLRPSAEMDTAGFDLRPVMSLKGRIASVKRVPAGFTVSYGHTHVTAAGTVIAAVPAGYADGYSRLLSSCGTMLVHGRPAAVTGRVCMDQTMIDVGHIDGVQEGDEVVLLGRQGAESVTADDHARLTSTINYEVVSRILARVPRVYVENAE</sequence>
<dbReference type="PANTHER" id="PTHR30511">
    <property type="entry name" value="ALANINE RACEMASE"/>
    <property type="match status" value="1"/>
</dbReference>
<reference evidence="9 10" key="1">
    <citation type="journal article" date="2011" name="J. Bacteriol.">
        <title>Complete genome sequence and updated annotation of Desulfovibrio alaskensis G20.</title>
        <authorList>
            <person name="Hauser L.J."/>
            <person name="Land M.L."/>
            <person name="Brown S.D."/>
            <person name="Larimer F."/>
            <person name="Keller K.L."/>
            <person name="Rapp-Giles B.J."/>
            <person name="Price M.N."/>
            <person name="Lin M."/>
            <person name="Bruce D.C."/>
            <person name="Detter J.C."/>
            <person name="Tapia R."/>
            <person name="Han C.S."/>
            <person name="Goodwin L.A."/>
            <person name="Cheng J.F."/>
            <person name="Pitluck S."/>
            <person name="Copeland A."/>
            <person name="Lucas S."/>
            <person name="Nolan M."/>
            <person name="Lapidus A.L."/>
            <person name="Palumbo A.V."/>
            <person name="Wall J.D."/>
        </authorList>
    </citation>
    <scope>NUCLEOTIDE SEQUENCE [LARGE SCALE GENOMIC DNA]</scope>
    <source>
        <strain evidence="10">ATCC BAA 1058 / DSM 17464 / G20</strain>
    </source>
</reference>
<evidence type="ECO:0000256" key="5">
    <source>
        <dbReference type="HAMAP-Rule" id="MF_01201"/>
    </source>
</evidence>
<dbReference type="Gene3D" id="2.40.37.10">
    <property type="entry name" value="Lyase, Ornithine Decarboxylase, Chain A, domain 1"/>
    <property type="match status" value="1"/>
</dbReference>
<evidence type="ECO:0000256" key="1">
    <source>
        <dbReference type="ARBA" id="ARBA00000316"/>
    </source>
</evidence>
<dbReference type="InterPro" id="IPR001608">
    <property type="entry name" value="Ala_racemase_N"/>
</dbReference>
<evidence type="ECO:0000259" key="8">
    <source>
        <dbReference type="SMART" id="SM01005"/>
    </source>
</evidence>
<dbReference type="InterPro" id="IPR011079">
    <property type="entry name" value="Ala_racemase_C"/>
</dbReference>
<dbReference type="GO" id="GO:0009252">
    <property type="term" value="P:peptidoglycan biosynthetic process"/>
    <property type="evidence" value="ECO:0007669"/>
    <property type="project" value="TreeGrafter"/>
</dbReference>
<dbReference type="Proteomes" id="UP000002710">
    <property type="component" value="Chromosome"/>
</dbReference>
<dbReference type="eggNOG" id="COG0787">
    <property type="taxonomic scope" value="Bacteria"/>
</dbReference>
<proteinExistence type="inferred from homology"/>
<evidence type="ECO:0000256" key="2">
    <source>
        <dbReference type="ARBA" id="ARBA00001933"/>
    </source>
</evidence>
<dbReference type="EC" id="5.1.1.1" evidence="5"/>
<dbReference type="KEGG" id="dde:Dde_1547"/>
<dbReference type="InterPro" id="IPR000821">
    <property type="entry name" value="Ala_racemase"/>
</dbReference>
<dbReference type="PRINTS" id="PR00992">
    <property type="entry name" value="ALARACEMASE"/>
</dbReference>
<dbReference type="RefSeq" id="WP_011367506.1">
    <property type="nucleotide sequence ID" value="NC_007519.1"/>
</dbReference>
<comment type="catalytic activity">
    <reaction evidence="1 5">
        <text>L-alanine = D-alanine</text>
        <dbReference type="Rhea" id="RHEA:20249"/>
        <dbReference type="ChEBI" id="CHEBI:57416"/>
        <dbReference type="ChEBI" id="CHEBI:57972"/>
        <dbReference type="EC" id="5.1.1.1"/>
    </reaction>
</comment>
<keyword evidence="10" id="KW-1185">Reference proteome</keyword>
<dbReference type="InterPro" id="IPR020622">
    <property type="entry name" value="Ala_racemase_pyridoxalP-BS"/>
</dbReference>
<dbReference type="GO" id="GO:0008784">
    <property type="term" value="F:alanine racemase activity"/>
    <property type="evidence" value="ECO:0007669"/>
    <property type="project" value="UniProtKB-UniRule"/>
</dbReference>
<name>Q311Q2_OLEA2</name>
<evidence type="ECO:0000313" key="9">
    <source>
        <dbReference type="EMBL" id="ABB38344.1"/>
    </source>
</evidence>
<accession>Q311Q2</accession>
<protein>
    <recommendedName>
        <fullName evidence="5">Alanine racemase</fullName>
        <ecNumber evidence="5">5.1.1.1</ecNumber>
    </recommendedName>
</protein>
<dbReference type="GO" id="GO:0030632">
    <property type="term" value="P:D-alanine biosynthetic process"/>
    <property type="evidence" value="ECO:0007669"/>
    <property type="project" value="UniProtKB-UniRule"/>
</dbReference>
<dbReference type="SUPFAM" id="SSF50621">
    <property type="entry name" value="Alanine racemase C-terminal domain-like"/>
    <property type="match status" value="1"/>
</dbReference>
<dbReference type="Pfam" id="PF01168">
    <property type="entry name" value="Ala_racemase_N"/>
    <property type="match status" value="1"/>
</dbReference>
<dbReference type="SMART" id="SM01005">
    <property type="entry name" value="Ala_racemase_C"/>
    <property type="match status" value="1"/>
</dbReference>
<organism evidence="9 10">
    <name type="scientific">Oleidesulfovibrio alaskensis (strain ATCC BAA-1058 / DSM 17464 / G20)</name>
    <name type="common">Desulfovibrio alaskensis</name>
    <dbReference type="NCBI Taxonomy" id="207559"/>
    <lineage>
        <taxon>Bacteria</taxon>
        <taxon>Pseudomonadati</taxon>
        <taxon>Thermodesulfobacteriota</taxon>
        <taxon>Desulfovibrionia</taxon>
        <taxon>Desulfovibrionales</taxon>
        <taxon>Desulfovibrionaceae</taxon>
        <taxon>Oleidesulfovibrio</taxon>
    </lineage>
</organism>
<dbReference type="PROSITE" id="PS00395">
    <property type="entry name" value="ALANINE_RACEMASE"/>
    <property type="match status" value="1"/>
</dbReference>
<dbReference type="PANTHER" id="PTHR30511:SF0">
    <property type="entry name" value="ALANINE RACEMASE, CATABOLIC-RELATED"/>
    <property type="match status" value="1"/>
</dbReference>
<feature type="active site" description="Proton acceptor; specific for D-alanine" evidence="5">
    <location>
        <position position="41"/>
    </location>
</feature>
<dbReference type="STRING" id="207559.Dde_1547"/>
<feature type="binding site" evidence="5 7">
    <location>
        <position position="325"/>
    </location>
    <ligand>
        <name>substrate</name>
    </ligand>
</feature>
<comment type="cofactor">
    <cofactor evidence="2 5 6">
        <name>pyridoxal 5'-phosphate</name>
        <dbReference type="ChEBI" id="CHEBI:597326"/>
    </cofactor>
</comment>
<evidence type="ECO:0000256" key="7">
    <source>
        <dbReference type="PIRSR" id="PIRSR600821-52"/>
    </source>
</evidence>
<keyword evidence="4 5" id="KW-0413">Isomerase</keyword>
<dbReference type="HAMAP" id="MF_01201">
    <property type="entry name" value="Ala_racemase"/>
    <property type="match status" value="1"/>
</dbReference>
<dbReference type="GO" id="GO:0005829">
    <property type="term" value="C:cytosol"/>
    <property type="evidence" value="ECO:0007669"/>
    <property type="project" value="TreeGrafter"/>
</dbReference>
<dbReference type="GO" id="GO:0030170">
    <property type="term" value="F:pyridoxal phosphate binding"/>
    <property type="evidence" value="ECO:0007669"/>
    <property type="project" value="UniProtKB-UniRule"/>
</dbReference>
<gene>
    <name evidence="9" type="ordered locus">Dde_1547</name>
</gene>
<dbReference type="UniPathway" id="UPA00042">
    <property type="reaction ID" value="UER00497"/>
</dbReference>
<evidence type="ECO:0000256" key="3">
    <source>
        <dbReference type="ARBA" id="ARBA00022898"/>
    </source>
</evidence>
<feature type="binding site" evidence="5 7">
    <location>
        <position position="141"/>
    </location>
    <ligand>
        <name>substrate</name>
    </ligand>
</feature>
<dbReference type="SUPFAM" id="SSF51419">
    <property type="entry name" value="PLP-binding barrel"/>
    <property type="match status" value="1"/>
</dbReference>
<evidence type="ECO:0000313" key="10">
    <source>
        <dbReference type="Proteomes" id="UP000002710"/>
    </source>
</evidence>
<evidence type="ECO:0000256" key="6">
    <source>
        <dbReference type="PIRSR" id="PIRSR600821-50"/>
    </source>
</evidence>
<dbReference type="FunFam" id="3.20.20.10:FF:000002">
    <property type="entry name" value="Alanine racemase"/>
    <property type="match status" value="1"/>
</dbReference>
<comment type="similarity">
    <text evidence="5">Belongs to the alanine racemase family.</text>
</comment>
<feature type="active site" description="Proton acceptor; specific for L-alanine" evidence="5">
    <location>
        <position position="277"/>
    </location>
</feature>
<dbReference type="HOGENOM" id="CLU_028393_2_2_7"/>
<feature type="domain" description="Alanine racemase C-terminal" evidence="8">
    <location>
        <begin position="256"/>
        <end position="384"/>
    </location>
</feature>
<comment type="function">
    <text evidence="5">Catalyzes the interconversion of L-alanine and D-alanine. May also act on other amino acids.</text>
</comment>
<dbReference type="Pfam" id="PF00842">
    <property type="entry name" value="Ala_racemase_C"/>
    <property type="match status" value="1"/>
</dbReference>
<keyword evidence="3 5" id="KW-0663">Pyridoxal phosphate</keyword>
<dbReference type="CDD" id="cd00430">
    <property type="entry name" value="PLPDE_III_AR"/>
    <property type="match status" value="1"/>
</dbReference>
<comment type="pathway">
    <text evidence="5">Amino-acid biosynthesis; D-alanine biosynthesis; D-alanine from L-alanine: step 1/1.</text>
</comment>
<dbReference type="EMBL" id="CP000112">
    <property type="protein sequence ID" value="ABB38344.1"/>
    <property type="molecule type" value="Genomic_DNA"/>
</dbReference>
<dbReference type="NCBIfam" id="TIGR00492">
    <property type="entry name" value="alr"/>
    <property type="match status" value="1"/>
</dbReference>